<evidence type="ECO:0000313" key="14">
    <source>
        <dbReference type="Proteomes" id="UP000694941"/>
    </source>
</evidence>
<feature type="chain" id="PRO_5046844085" evidence="12">
    <location>
        <begin position="30"/>
        <end position="1128"/>
    </location>
</feature>
<organism evidence="14 15">
    <name type="scientific">Limulus polyphemus</name>
    <name type="common">Atlantic horseshoe crab</name>
    <dbReference type="NCBI Taxonomy" id="6850"/>
    <lineage>
        <taxon>Eukaryota</taxon>
        <taxon>Metazoa</taxon>
        <taxon>Ecdysozoa</taxon>
        <taxon>Arthropoda</taxon>
        <taxon>Chelicerata</taxon>
        <taxon>Merostomata</taxon>
        <taxon>Xiphosura</taxon>
        <taxon>Limulidae</taxon>
        <taxon>Limulus</taxon>
    </lineage>
</organism>
<feature type="region of interest" description="Disordered" evidence="10">
    <location>
        <begin position="868"/>
        <end position="892"/>
    </location>
</feature>
<dbReference type="InterPro" id="IPR028082">
    <property type="entry name" value="Peripla_BP_I"/>
</dbReference>
<name>A0ABM1SJV2_LIMPO</name>
<evidence type="ECO:0000313" key="15">
    <source>
        <dbReference type="RefSeq" id="XP_022243908.1"/>
    </source>
</evidence>
<evidence type="ECO:0000256" key="3">
    <source>
        <dbReference type="ARBA" id="ARBA00022692"/>
    </source>
</evidence>
<sequence>MTWRFSVTPSRAHWFLRLGLCFVLQVVVAQPLQLQIGGFFPVSKEVPEGEIGQGVIPAVTLALEHINSSPHILPDYQLTIQWNDTKCDPAVGMKSFFDMLSEDPRKVVLFGDACTSVTDPIAKASQFFQLAQLTYGDTHPMYTVENYPNFFQIVPSETAFNPARVALLQLFNWSRVGTLYQSKPRYALPHSKLLSDLEAAEIEIAAQQGFVDELKLAISKLKEKDVRIILGNFDEHWARNVFCEAYKLGMYGRKYQWIIVGMYDYDWWMKHLDNLTCNQSQLREAMEGYLAVDILSLSSTEDITVSGLTSAEYYAQYKQHYSGSNNRFHGYAYDGIWVIALAIQMVKRKLLASGSSRTLEMFEYSDPFWGTLFREAFNKTSFIGVTGSVSFFRNERRGLVLLKQYQNGAEVKIGEYDSVSNTLKLYKDTKIIWNGANGPPPDRTLIVIQPSRISLTIYAIIVTFALLGIIMASSFLVINIRFRNQRYIKMSSPYLNNIIIVGCMLTYTSVILLGLDSSLTSEHNFPYICAARAWVLMNGFSLAFGSMFSKTWRVHAIFTNIKLNKKVIQDYKLFMVVGVLVLIDIAILTTWQVIDPFYRETSLGMQLPSSGNEDSVVIPELEFCNSQNMTVFLGSIYAYKGLLMAFGCFLAWETRHVSIPALNDSKYIGMSVYNAVIMCVIGAAISFVLREQQDAAFIIISIFIIFCSTTTLCLVFVPKVRLLVELKRNPNAGDRRVRATLKPFKKSRRSSEDFELQSQIRLLQDENYRNRQKLEEKTFQLQTLIARLKEMEEPVIVITHGVTSPIPENSSDGNCEDIQVIVPSLRQHREVTVISRSPSPEEGLDETFSDQHSRRKLSSVSFKVEFALPAEEESSESSRKGSDSDTESPFAEGKDIQVCGSSLSHLCPLSFMDQVIRYMDSDSSSESSESHRHLSVKINDGPVESDNTPYAKAITNYPKYFQINDVAVESDDTSYAKAITNYHKHLQIKDVPLESDDTSYARAITNYHKRALMKSDSSSFEEDTDRCANGNISEESDSYRQIRVSISRRAKSFGALRSNAAPSSFTDGEVSASVIHDRGVNSQRFSPLLPYFSDLVTDQTQQRTGVRDVCTPLSSSFPSIKCDIVEYL</sequence>
<feature type="transmembrane region" description="Helical" evidence="11">
    <location>
        <begin position="494"/>
        <end position="513"/>
    </location>
</feature>
<proteinExistence type="predicted"/>
<dbReference type="PRINTS" id="PR01177">
    <property type="entry name" value="GABAB1RECPTR"/>
</dbReference>
<evidence type="ECO:0000256" key="7">
    <source>
        <dbReference type="ARBA" id="ARBA00023170"/>
    </source>
</evidence>
<evidence type="ECO:0000256" key="12">
    <source>
        <dbReference type="SAM" id="SignalP"/>
    </source>
</evidence>
<evidence type="ECO:0000256" key="2">
    <source>
        <dbReference type="ARBA" id="ARBA00022475"/>
    </source>
</evidence>
<dbReference type="Gene3D" id="3.40.50.2300">
    <property type="match status" value="2"/>
</dbReference>
<dbReference type="PRINTS" id="PR01176">
    <property type="entry name" value="GABABRECEPTR"/>
</dbReference>
<keyword evidence="6 11" id="KW-0472">Membrane</keyword>
<dbReference type="Pfam" id="PF00003">
    <property type="entry name" value="7tm_3"/>
    <property type="match status" value="1"/>
</dbReference>
<feature type="signal peptide" evidence="12">
    <location>
        <begin position="1"/>
        <end position="29"/>
    </location>
</feature>
<dbReference type="InterPro" id="IPR017978">
    <property type="entry name" value="GPCR_3_C"/>
</dbReference>
<keyword evidence="4 11" id="KW-1133">Transmembrane helix</keyword>
<dbReference type="PANTHER" id="PTHR10519">
    <property type="entry name" value="GABA-B RECEPTOR"/>
    <property type="match status" value="1"/>
</dbReference>
<evidence type="ECO:0000256" key="11">
    <source>
        <dbReference type="SAM" id="Phobius"/>
    </source>
</evidence>
<evidence type="ECO:0000256" key="4">
    <source>
        <dbReference type="ARBA" id="ARBA00022989"/>
    </source>
</evidence>
<protein>
    <submittedName>
        <fullName evidence="15">Gamma-aminobutyric acid type B receptor subunit 2-like isoform X1</fullName>
    </submittedName>
</protein>
<evidence type="ECO:0000256" key="8">
    <source>
        <dbReference type="ARBA" id="ARBA00023180"/>
    </source>
</evidence>
<keyword evidence="9" id="KW-0807">Transducer</keyword>
<reference evidence="15" key="1">
    <citation type="submission" date="2025-08" db="UniProtKB">
        <authorList>
            <consortium name="RefSeq"/>
        </authorList>
    </citation>
    <scope>IDENTIFICATION</scope>
    <source>
        <tissue evidence="15">Muscle</tissue>
    </source>
</reference>
<evidence type="ECO:0000256" key="6">
    <source>
        <dbReference type="ARBA" id="ARBA00023136"/>
    </source>
</evidence>
<evidence type="ECO:0000256" key="5">
    <source>
        <dbReference type="ARBA" id="ARBA00023040"/>
    </source>
</evidence>
<keyword evidence="14" id="KW-1185">Reference proteome</keyword>
<keyword evidence="7" id="KW-0675">Receptor</keyword>
<accession>A0ABM1SJV2</accession>
<feature type="transmembrane region" description="Helical" evidence="11">
    <location>
        <begin position="695"/>
        <end position="717"/>
    </location>
</feature>
<evidence type="ECO:0000259" key="13">
    <source>
        <dbReference type="PROSITE" id="PS50259"/>
    </source>
</evidence>
<keyword evidence="2" id="KW-1003">Cell membrane</keyword>
<dbReference type="SUPFAM" id="SSF53822">
    <property type="entry name" value="Periplasmic binding protein-like I"/>
    <property type="match status" value="1"/>
</dbReference>
<feature type="transmembrane region" description="Helical" evidence="11">
    <location>
        <begin position="672"/>
        <end position="689"/>
    </location>
</feature>
<dbReference type="RefSeq" id="XP_022243908.1">
    <property type="nucleotide sequence ID" value="XM_022388200.1"/>
</dbReference>
<keyword evidence="12" id="KW-0732">Signal</keyword>
<feature type="transmembrane region" description="Helical" evidence="11">
    <location>
        <begin position="455"/>
        <end position="482"/>
    </location>
</feature>
<feature type="region of interest" description="Disordered" evidence="10">
    <location>
        <begin position="922"/>
        <end position="943"/>
    </location>
</feature>
<comment type="subcellular location">
    <subcellularLocation>
        <location evidence="1">Cell membrane</location>
        <topology evidence="1">Multi-pass membrane protein</topology>
    </subcellularLocation>
</comment>
<dbReference type="InterPro" id="IPR017979">
    <property type="entry name" value="GPCR_3_CS"/>
</dbReference>
<dbReference type="InterPro" id="IPR002455">
    <property type="entry name" value="GPCR3_GABA-B"/>
</dbReference>
<dbReference type="PROSITE" id="PS50259">
    <property type="entry name" value="G_PROTEIN_RECEP_F3_4"/>
    <property type="match status" value="1"/>
</dbReference>
<evidence type="ECO:0000256" key="10">
    <source>
        <dbReference type="SAM" id="MobiDB-lite"/>
    </source>
</evidence>
<keyword evidence="8" id="KW-0325">Glycoprotein</keyword>
<keyword evidence="5" id="KW-0297">G-protein coupled receptor</keyword>
<dbReference type="Proteomes" id="UP000694941">
    <property type="component" value="Unplaced"/>
</dbReference>
<dbReference type="Pfam" id="PF01094">
    <property type="entry name" value="ANF_receptor"/>
    <property type="match status" value="1"/>
</dbReference>
<dbReference type="GeneID" id="106461330"/>
<feature type="transmembrane region" description="Helical" evidence="11">
    <location>
        <begin position="573"/>
        <end position="594"/>
    </location>
</feature>
<feature type="domain" description="G-protein coupled receptors family 3 profile" evidence="13">
    <location>
        <begin position="457"/>
        <end position="724"/>
    </location>
</feature>
<dbReference type="PROSITE" id="PS00981">
    <property type="entry name" value="G_PROTEIN_RECEP_F3_3"/>
    <property type="match status" value="1"/>
</dbReference>
<evidence type="ECO:0000256" key="9">
    <source>
        <dbReference type="ARBA" id="ARBA00023224"/>
    </source>
</evidence>
<gene>
    <name evidence="15" type="primary">LOC106461330</name>
</gene>
<feature type="transmembrane region" description="Helical" evidence="11">
    <location>
        <begin position="533"/>
        <end position="552"/>
    </location>
</feature>
<dbReference type="PANTHER" id="PTHR10519:SF74">
    <property type="entry name" value="GAMMA-AMINOBUTYRIC ACID TYPE B RECEPTOR SUBUNIT 2"/>
    <property type="match status" value="1"/>
</dbReference>
<dbReference type="CDD" id="cd06366">
    <property type="entry name" value="PBP1_GABAb_receptor"/>
    <property type="match status" value="1"/>
</dbReference>
<dbReference type="InterPro" id="IPR001828">
    <property type="entry name" value="ANF_lig-bd_rcpt"/>
</dbReference>
<keyword evidence="3 11" id="KW-0812">Transmembrane</keyword>
<evidence type="ECO:0000256" key="1">
    <source>
        <dbReference type="ARBA" id="ARBA00004651"/>
    </source>
</evidence>